<proteinExistence type="predicted"/>
<dbReference type="PANTHER" id="PTHR14699">
    <property type="entry name" value="STI2 PROTEIN-RELATED"/>
    <property type="match status" value="1"/>
</dbReference>
<dbReference type="InterPro" id="IPR011990">
    <property type="entry name" value="TPR-like_helical_dom_sf"/>
</dbReference>
<dbReference type="EMBL" id="GAIX01010854">
    <property type="protein sequence ID" value="JAA81706.1"/>
    <property type="molecule type" value="Transcribed_RNA"/>
</dbReference>
<name>S4NSC6_9NEOP</name>
<dbReference type="GO" id="GO:0030991">
    <property type="term" value="C:intraciliary transport particle A"/>
    <property type="evidence" value="ECO:0007669"/>
    <property type="project" value="TreeGrafter"/>
</dbReference>
<dbReference type="PANTHER" id="PTHR14699:SF0">
    <property type="entry name" value="TETRATRICOPEPTIDE REPEAT PROTEIN 21 HOMOLOG"/>
    <property type="match status" value="1"/>
</dbReference>
<dbReference type="AlphaFoldDB" id="S4NSC6"/>
<dbReference type="GO" id="GO:0005929">
    <property type="term" value="C:cilium"/>
    <property type="evidence" value="ECO:0007669"/>
    <property type="project" value="GOC"/>
</dbReference>
<organism evidence="2">
    <name type="scientific">Pararge aegeria</name>
    <name type="common">speckled wood butterfly</name>
    <dbReference type="NCBI Taxonomy" id="116150"/>
    <lineage>
        <taxon>Eukaryota</taxon>
        <taxon>Metazoa</taxon>
        <taxon>Ecdysozoa</taxon>
        <taxon>Arthropoda</taxon>
        <taxon>Hexapoda</taxon>
        <taxon>Insecta</taxon>
        <taxon>Pterygota</taxon>
        <taxon>Neoptera</taxon>
        <taxon>Endopterygota</taxon>
        <taxon>Lepidoptera</taxon>
        <taxon>Glossata</taxon>
        <taxon>Ditrysia</taxon>
        <taxon>Papilionoidea</taxon>
        <taxon>Nymphalidae</taxon>
        <taxon>Satyrinae</taxon>
        <taxon>Satyrini</taxon>
        <taxon>Parargina</taxon>
        <taxon>Pararge</taxon>
    </lineage>
</organism>
<dbReference type="InterPro" id="IPR056832">
    <property type="entry name" value="ARM_TT21_2nd"/>
</dbReference>
<dbReference type="InterPro" id="IPR040364">
    <property type="entry name" value="TTC21A/TTC21B"/>
</dbReference>
<protein>
    <submittedName>
        <fullName evidence="2">Tetratricopeptide repeat protein 21A</fullName>
    </submittedName>
</protein>
<evidence type="ECO:0000313" key="2">
    <source>
        <dbReference type="EMBL" id="JAA81706.1"/>
    </source>
</evidence>
<feature type="domain" description="Tetratricopeptide repeat protein 21A/21B second ARM" evidence="1">
    <location>
        <begin position="2"/>
        <end position="50"/>
    </location>
</feature>
<dbReference type="Pfam" id="PF25060">
    <property type="entry name" value="ARM_TT21_2nd"/>
    <property type="match status" value="1"/>
</dbReference>
<feature type="non-terminal residue" evidence="2">
    <location>
        <position position="95"/>
    </location>
</feature>
<reference evidence="2" key="2">
    <citation type="submission" date="2013-05" db="EMBL/GenBank/DDBJ databases">
        <authorList>
            <person name="Carter J.-M."/>
            <person name="Baker S.C."/>
            <person name="Pink R."/>
            <person name="Carter D.R.F."/>
            <person name="Collins A."/>
            <person name="Tomlin J."/>
            <person name="Gibbs M."/>
            <person name="Breuker C.J."/>
        </authorList>
    </citation>
    <scope>NUCLEOTIDE SEQUENCE</scope>
    <source>
        <tissue evidence="2">Ovary</tissue>
    </source>
</reference>
<accession>S4NSC6</accession>
<evidence type="ECO:0000259" key="1">
    <source>
        <dbReference type="Pfam" id="PF25060"/>
    </source>
</evidence>
<dbReference type="SUPFAM" id="SSF48452">
    <property type="entry name" value="TPR-like"/>
    <property type="match status" value="1"/>
</dbReference>
<sequence length="95" mass="10664">LITALYELAKLKFLFGYSTEAQTLAQQIGDLDNTHAGSQVLLAQIFIQQGAFTKATQTLEMCLSYNFKIRDSVMYHFLNGIILKNMNQLQDALSS</sequence>
<dbReference type="Gene3D" id="1.25.40.10">
    <property type="entry name" value="Tetratricopeptide repeat domain"/>
    <property type="match status" value="1"/>
</dbReference>
<reference evidence="2" key="1">
    <citation type="journal article" date="2013" name="BMC Genomics">
        <title>Unscrambling butterfly oogenesis.</title>
        <authorList>
            <person name="Carter J.M."/>
            <person name="Baker S.C."/>
            <person name="Pink R."/>
            <person name="Carter D.R."/>
            <person name="Collins A."/>
            <person name="Tomlin J."/>
            <person name="Gibbs M."/>
            <person name="Breuker C.J."/>
        </authorList>
    </citation>
    <scope>NUCLEOTIDE SEQUENCE</scope>
    <source>
        <tissue evidence="2">Ovary</tissue>
    </source>
</reference>
<feature type="non-terminal residue" evidence="2">
    <location>
        <position position="1"/>
    </location>
</feature>
<dbReference type="GO" id="GO:0061512">
    <property type="term" value="P:protein localization to cilium"/>
    <property type="evidence" value="ECO:0007669"/>
    <property type="project" value="TreeGrafter"/>
</dbReference>
<dbReference type="GO" id="GO:0035721">
    <property type="term" value="P:intraciliary retrograde transport"/>
    <property type="evidence" value="ECO:0007669"/>
    <property type="project" value="TreeGrafter"/>
</dbReference>